<keyword evidence="2" id="KW-1185">Reference proteome</keyword>
<evidence type="ECO:0000313" key="1">
    <source>
        <dbReference type="EMBL" id="CCD21586.1"/>
    </source>
</evidence>
<dbReference type="VEuPathDB" id="TriTrypDB:TvY486_0045020"/>
<sequence length="23" mass="2606">MIGNGHLEGDFFALLPTWCLQWG</sequence>
<gene>
    <name evidence="1" type="ORF">TvY486_0045020</name>
</gene>
<evidence type="ECO:0000313" key="2">
    <source>
        <dbReference type="Proteomes" id="UP000009027"/>
    </source>
</evidence>
<proteinExistence type="predicted"/>
<dbReference type="Proteomes" id="UP000009027">
    <property type="component" value="Unassembled WGS sequence"/>
</dbReference>
<accession>F9WVH8</accession>
<name>F9WVH8_TRYVY</name>
<dbReference type="EMBL" id="CAEX01007974">
    <property type="protein sequence ID" value="CCD21586.1"/>
    <property type="molecule type" value="Genomic_DNA"/>
</dbReference>
<organism evidence="1 2">
    <name type="scientific">Trypanosoma vivax (strain Y486)</name>
    <dbReference type="NCBI Taxonomy" id="1055687"/>
    <lineage>
        <taxon>Eukaryota</taxon>
        <taxon>Discoba</taxon>
        <taxon>Euglenozoa</taxon>
        <taxon>Kinetoplastea</taxon>
        <taxon>Metakinetoplastina</taxon>
        <taxon>Trypanosomatida</taxon>
        <taxon>Trypanosomatidae</taxon>
        <taxon>Trypanosoma</taxon>
        <taxon>Duttonella</taxon>
    </lineage>
</organism>
<dbReference type="AlphaFoldDB" id="F9WVH8"/>
<protein>
    <submittedName>
        <fullName evidence="1">Uncharacterized protein</fullName>
    </submittedName>
</protein>
<reference evidence="1 2" key="1">
    <citation type="journal article" date="2012" name="Proc. Natl. Acad. Sci. U.S.A.">
        <title>Antigenic diversity is generated by distinct evolutionary mechanisms in African trypanosome species.</title>
        <authorList>
            <person name="Jackson A.P."/>
            <person name="Berry A."/>
            <person name="Aslett M."/>
            <person name="Allison H.C."/>
            <person name="Burton P."/>
            <person name="Vavrova-Anderson J."/>
            <person name="Brown R."/>
            <person name="Browne H."/>
            <person name="Corton N."/>
            <person name="Hauser H."/>
            <person name="Gamble J."/>
            <person name="Gilderthorp R."/>
            <person name="Marcello L."/>
            <person name="McQuillan J."/>
            <person name="Otto T.D."/>
            <person name="Quail M.A."/>
            <person name="Sanders M.J."/>
            <person name="van Tonder A."/>
            <person name="Ginger M.L."/>
            <person name="Field M.C."/>
            <person name="Barry J.D."/>
            <person name="Hertz-Fowler C."/>
            <person name="Berriman M."/>
        </authorList>
    </citation>
    <scope>NUCLEOTIDE SEQUENCE</scope>
    <source>
        <strain evidence="1 2">Y486</strain>
    </source>
</reference>